<keyword evidence="2" id="KW-0255">Endonuclease</keyword>
<dbReference type="Gene3D" id="3.60.10.10">
    <property type="entry name" value="Endonuclease/exonuclease/phosphatase"/>
    <property type="match status" value="1"/>
</dbReference>
<evidence type="ECO:0000259" key="1">
    <source>
        <dbReference type="Pfam" id="PF03372"/>
    </source>
</evidence>
<accession>A0ABT5J703</accession>
<proteinExistence type="predicted"/>
<keyword evidence="2" id="KW-0378">Hydrolase</keyword>
<sequence length="261" mass="28776">MKPPGTFRVMTWNIHGALGRNRNFDLARVLALIERHDPDIVALQEVDSRRPHAAEAEAFAVIERTLGHWGLGAKTIVTADGAYGQMLLSRWRPRHSDVHDISYPEREPRRAIVADIETPEGPARIVATHLGLSFGERRTQSRALLELIDGGPQTTVVVGDFNDWLFAGSVRRVLREACPGRTRFRTFPSWFPLLRLDRVYCRPAASLVRGFTDPAAARISDHLPVIADVVAVPVAAAQSSSLSHDATIVAKRSESAASALR</sequence>
<dbReference type="Proteomes" id="UP001165652">
    <property type="component" value="Unassembled WGS sequence"/>
</dbReference>
<protein>
    <submittedName>
        <fullName evidence="2">Endonuclease/exonuclease/phosphatase family protein</fullName>
    </submittedName>
</protein>
<dbReference type="SUPFAM" id="SSF56219">
    <property type="entry name" value="DNase I-like"/>
    <property type="match status" value="1"/>
</dbReference>
<comment type="caution">
    <text evidence="2">The sequence shown here is derived from an EMBL/GenBank/DDBJ whole genome shotgun (WGS) entry which is preliminary data.</text>
</comment>
<dbReference type="InterPro" id="IPR036691">
    <property type="entry name" value="Endo/exonu/phosph_ase_sf"/>
</dbReference>
<organism evidence="2 3">
    <name type="scientific">Rhodoplanes tepidamans</name>
    <name type="common">Rhodoplanes cryptolactis</name>
    <dbReference type="NCBI Taxonomy" id="200616"/>
    <lineage>
        <taxon>Bacteria</taxon>
        <taxon>Pseudomonadati</taxon>
        <taxon>Pseudomonadota</taxon>
        <taxon>Alphaproteobacteria</taxon>
        <taxon>Hyphomicrobiales</taxon>
        <taxon>Nitrobacteraceae</taxon>
        <taxon>Rhodoplanes</taxon>
    </lineage>
</organism>
<keyword evidence="2" id="KW-0540">Nuclease</keyword>
<gene>
    <name evidence="2" type="ORF">PQJ73_06930</name>
</gene>
<evidence type="ECO:0000313" key="3">
    <source>
        <dbReference type="Proteomes" id="UP001165652"/>
    </source>
</evidence>
<dbReference type="InterPro" id="IPR051916">
    <property type="entry name" value="GPI-anchor_lipid_remodeler"/>
</dbReference>
<keyword evidence="3" id="KW-1185">Reference proteome</keyword>
<feature type="domain" description="Endonuclease/exonuclease/phosphatase" evidence="1">
    <location>
        <begin position="10"/>
        <end position="222"/>
    </location>
</feature>
<dbReference type="EMBL" id="JAQQLI010000007">
    <property type="protein sequence ID" value="MDC7785410.1"/>
    <property type="molecule type" value="Genomic_DNA"/>
</dbReference>
<dbReference type="InterPro" id="IPR005135">
    <property type="entry name" value="Endo/exonuclease/phosphatase"/>
</dbReference>
<reference evidence="2" key="2">
    <citation type="submission" date="2023-02" db="EMBL/GenBank/DDBJ databases">
        <authorList>
            <person name="Rayyan A."/>
            <person name="Meyer T."/>
            <person name="Kyndt J.A."/>
        </authorList>
    </citation>
    <scope>NUCLEOTIDE SEQUENCE</scope>
    <source>
        <strain evidence="2">DSM 9987</strain>
    </source>
</reference>
<dbReference type="GO" id="GO:0004519">
    <property type="term" value="F:endonuclease activity"/>
    <property type="evidence" value="ECO:0007669"/>
    <property type="project" value="UniProtKB-KW"/>
</dbReference>
<dbReference type="PANTHER" id="PTHR14859">
    <property type="entry name" value="CALCOFLUOR WHITE HYPERSENSITIVE PROTEIN PRECURSOR"/>
    <property type="match status" value="1"/>
</dbReference>
<dbReference type="RefSeq" id="WP_272776255.1">
    <property type="nucleotide sequence ID" value="NZ_JAQQLI010000007.1"/>
</dbReference>
<reference evidence="2" key="1">
    <citation type="journal article" date="2023" name="Microbiol Resour">
        <title>Genome Sequences of Rhodoplanes serenus and Two Thermotolerant Strains, Rhodoplanes tepidamans and 'Rhodoplanes cryptolactis,' Further Refine the Genus.</title>
        <authorList>
            <person name="Rayyan A.A."/>
            <person name="Kyndt J.A."/>
        </authorList>
    </citation>
    <scope>NUCLEOTIDE SEQUENCE</scope>
    <source>
        <strain evidence="2">DSM 9987</strain>
    </source>
</reference>
<dbReference type="PANTHER" id="PTHR14859:SF1">
    <property type="entry name" value="PGAP2-INTERACTING PROTEIN"/>
    <property type="match status" value="1"/>
</dbReference>
<evidence type="ECO:0000313" key="2">
    <source>
        <dbReference type="EMBL" id="MDC7785410.1"/>
    </source>
</evidence>
<dbReference type="Pfam" id="PF03372">
    <property type="entry name" value="Exo_endo_phos"/>
    <property type="match status" value="1"/>
</dbReference>
<name>A0ABT5J703_RHOTP</name>